<comment type="caution">
    <text evidence="2">The sequence shown here is derived from an EMBL/GenBank/DDBJ whole genome shotgun (WGS) entry which is preliminary data.</text>
</comment>
<feature type="chain" id="PRO_5045040094" description="Surface protein" evidence="1">
    <location>
        <begin position="19"/>
        <end position="473"/>
    </location>
</feature>
<sequence>MKIMRLTLLLFIIPYTFLCITSCSSDDDKNSVLTVTIELLDFETTVIENQNQGFIIGSLETTIANSDQTPTYTIVEQSVSDAIILEGANLIINDATAFDLNTNTQITGQVSAMTEGVFDTASFTLTITNDPAAFITIWETTIPNEEISIYTDANFDYDYTIHWGDGTVATNQTGDATHIYTKPAMHKLSIVGKFPSIINSDDSANAAKLLTIENWGNIAWEHMFGAFENCINLKLNASDIPDLTSVTSMSRMFRNATSFNGDLSNWDVSNVYQFDSTFANASAFNGGISNWDISKATSMAFMFLGATSFNQDIGNWDVSNITRLESTFNGASSFNQNISNWDVSNVSNMSLLFKDATAFNQDISSWDVSNTIGMVRIFEGATSFNQDISNWDIGNIINMWAMFKNATSFNQDISNWDVSGVTSMLNLFENASTFNQDLSDWMTINVTNCTNFSNNSALTQANKPTAGDCDFTN</sequence>
<gene>
    <name evidence="2" type="ORF">GCM10022393_09120</name>
</gene>
<feature type="signal peptide" evidence="1">
    <location>
        <begin position="1"/>
        <end position="18"/>
    </location>
</feature>
<keyword evidence="1" id="KW-0732">Signal</keyword>
<keyword evidence="3" id="KW-1185">Reference proteome</keyword>
<dbReference type="InterPro" id="IPR005046">
    <property type="entry name" value="DUF285"/>
</dbReference>
<evidence type="ECO:0008006" key="4">
    <source>
        <dbReference type="Google" id="ProtNLM"/>
    </source>
</evidence>
<evidence type="ECO:0000313" key="3">
    <source>
        <dbReference type="Proteomes" id="UP001500459"/>
    </source>
</evidence>
<dbReference type="InterPro" id="IPR011889">
    <property type="entry name" value="Liste_lipo_26"/>
</dbReference>
<organism evidence="2 3">
    <name type="scientific">Aquimarina addita</name>
    <dbReference type="NCBI Taxonomy" id="870485"/>
    <lineage>
        <taxon>Bacteria</taxon>
        <taxon>Pseudomonadati</taxon>
        <taxon>Bacteroidota</taxon>
        <taxon>Flavobacteriia</taxon>
        <taxon>Flavobacteriales</taxon>
        <taxon>Flavobacteriaceae</taxon>
        <taxon>Aquimarina</taxon>
    </lineage>
</organism>
<evidence type="ECO:0000313" key="2">
    <source>
        <dbReference type="EMBL" id="GAA4111432.1"/>
    </source>
</evidence>
<dbReference type="NCBIfam" id="TIGR02167">
    <property type="entry name" value="Liste_lipo_26"/>
    <property type="match status" value="5"/>
</dbReference>
<accession>A0ABP7XCZ0</accession>
<dbReference type="Proteomes" id="UP001500459">
    <property type="component" value="Unassembled WGS sequence"/>
</dbReference>
<protein>
    <recommendedName>
        <fullName evidence="4">Surface protein</fullName>
    </recommendedName>
</protein>
<evidence type="ECO:0000256" key="1">
    <source>
        <dbReference type="SAM" id="SignalP"/>
    </source>
</evidence>
<proteinExistence type="predicted"/>
<reference evidence="3" key="1">
    <citation type="journal article" date="2019" name="Int. J. Syst. Evol. Microbiol.">
        <title>The Global Catalogue of Microorganisms (GCM) 10K type strain sequencing project: providing services to taxonomists for standard genome sequencing and annotation.</title>
        <authorList>
            <consortium name="The Broad Institute Genomics Platform"/>
            <consortium name="The Broad Institute Genome Sequencing Center for Infectious Disease"/>
            <person name="Wu L."/>
            <person name="Ma J."/>
        </authorList>
    </citation>
    <scope>NUCLEOTIDE SEQUENCE [LARGE SCALE GENOMIC DNA]</scope>
    <source>
        <strain evidence="3">JCM 17106</strain>
    </source>
</reference>
<name>A0ABP7XCZ0_9FLAO</name>
<dbReference type="Pfam" id="PF03382">
    <property type="entry name" value="DUF285"/>
    <property type="match status" value="1"/>
</dbReference>
<dbReference type="EMBL" id="BAABCW010000002">
    <property type="protein sequence ID" value="GAA4111432.1"/>
    <property type="molecule type" value="Genomic_DNA"/>
</dbReference>